<proteinExistence type="predicted"/>
<dbReference type="Proteomes" id="UP000283482">
    <property type="component" value="Unassembled WGS sequence"/>
</dbReference>
<evidence type="ECO:0000313" key="1">
    <source>
        <dbReference type="EMBL" id="RHB21994.1"/>
    </source>
</evidence>
<comment type="caution">
    <text evidence="1">The sequence shown here is derived from an EMBL/GenBank/DDBJ whole genome shotgun (WGS) entry which is preliminary data.</text>
</comment>
<dbReference type="RefSeq" id="WP_117908105.1">
    <property type="nucleotide sequence ID" value="NZ_QSGN01000091.1"/>
</dbReference>
<dbReference type="AlphaFoldDB" id="A0A413UT45"/>
<organism evidence="1 2">
    <name type="scientific">Bacteroides stercoris</name>
    <dbReference type="NCBI Taxonomy" id="46506"/>
    <lineage>
        <taxon>Bacteria</taxon>
        <taxon>Pseudomonadati</taxon>
        <taxon>Bacteroidota</taxon>
        <taxon>Bacteroidia</taxon>
        <taxon>Bacteroidales</taxon>
        <taxon>Bacteroidaceae</taxon>
        <taxon>Bacteroides</taxon>
    </lineage>
</organism>
<gene>
    <name evidence="1" type="ORF">DW889_17295</name>
</gene>
<dbReference type="EMBL" id="QSGN01000091">
    <property type="protein sequence ID" value="RHB21994.1"/>
    <property type="molecule type" value="Genomic_DNA"/>
</dbReference>
<reference evidence="1 2" key="1">
    <citation type="submission" date="2018-08" db="EMBL/GenBank/DDBJ databases">
        <title>A genome reference for cultivated species of the human gut microbiota.</title>
        <authorList>
            <person name="Zou Y."/>
            <person name="Xue W."/>
            <person name="Luo G."/>
        </authorList>
    </citation>
    <scope>NUCLEOTIDE SEQUENCE [LARGE SCALE GENOMIC DNA]</scope>
    <source>
        <strain evidence="1 2">AM40-34</strain>
    </source>
</reference>
<protein>
    <submittedName>
        <fullName evidence="1">Uncharacterized protein</fullName>
    </submittedName>
</protein>
<evidence type="ECO:0000313" key="2">
    <source>
        <dbReference type="Proteomes" id="UP000283482"/>
    </source>
</evidence>
<name>A0A413UT45_BACSE</name>
<accession>A0A413UT45</accession>
<sequence length="289" mass="33951">MALQYYYIPSSLPINIENKEEVWNIPFDRNSCLEEFKKGSSTREFEEGLRTEVDWELYLKFHFIDVSPNSKLEYRCRLDKEAPIGYYTNRLKVRIPTICHKEFVIDPYDERYKKSISLAEQLRSKHYKNVGSGHIEGTPYVRGYDYIIFEKTFMFIKLLNCSCGQEYSYLLPAILTQKCTAIVEQTRTYYPKTASGTINKALDEFIRRKHNPTQKEVTDFLIGLIWDKEIYLSEEPSFLAKSYETQYTRIRGNLTLVPHSFEQETTFVKANFIANTDTNAILSSIGYIR</sequence>